<dbReference type="EMBL" id="FZNX01000006">
    <property type="protein sequence ID" value="SNR78305.1"/>
    <property type="molecule type" value="Genomic_DNA"/>
</dbReference>
<proteinExistence type="predicted"/>
<dbReference type="RefSeq" id="WP_089379325.1">
    <property type="nucleotide sequence ID" value="NZ_FZNX01000006.1"/>
</dbReference>
<protein>
    <submittedName>
        <fullName evidence="1">Uncharacterized protein</fullName>
    </submittedName>
</protein>
<sequence length="118" mass="12814">MYTLNIKNNYTWAIMANGNKVINAKGDAATFTKQGNCYLSIPGIGEMAFIDLGDHKIPGYPTVTETWGVLVRTSTVEAYYRYEGGGELTAVVDMYGTCTLSTSNGTMISISLPELVIK</sequence>
<dbReference type="AlphaFoldDB" id="A0A238Z4E8"/>
<name>A0A238Z4E8_9FLAO</name>
<evidence type="ECO:0000313" key="2">
    <source>
        <dbReference type="Proteomes" id="UP000198412"/>
    </source>
</evidence>
<accession>A0A238Z4E8</accession>
<keyword evidence="2" id="KW-1185">Reference proteome</keyword>
<evidence type="ECO:0000313" key="1">
    <source>
        <dbReference type="EMBL" id="SNR78305.1"/>
    </source>
</evidence>
<gene>
    <name evidence="1" type="ORF">SAMN04488111_3057</name>
</gene>
<dbReference type="OrthoDB" id="1202205at2"/>
<dbReference type="Proteomes" id="UP000198412">
    <property type="component" value="Unassembled WGS sequence"/>
</dbReference>
<reference evidence="2" key="1">
    <citation type="submission" date="2017-06" db="EMBL/GenBank/DDBJ databases">
        <authorList>
            <person name="Varghese N."/>
            <person name="Submissions S."/>
        </authorList>
    </citation>
    <scope>NUCLEOTIDE SEQUENCE [LARGE SCALE GENOMIC DNA]</scope>
    <source>
        <strain evidence="2">DSM 27993</strain>
    </source>
</reference>
<organism evidence="1 2">
    <name type="scientific">Lutibacter flavus</name>
    <dbReference type="NCBI Taxonomy" id="691689"/>
    <lineage>
        <taxon>Bacteria</taxon>
        <taxon>Pseudomonadati</taxon>
        <taxon>Bacteroidota</taxon>
        <taxon>Flavobacteriia</taxon>
        <taxon>Flavobacteriales</taxon>
        <taxon>Flavobacteriaceae</taxon>
        <taxon>Lutibacter</taxon>
    </lineage>
</organism>